<feature type="transmembrane region" description="Helical" evidence="7">
    <location>
        <begin position="424"/>
        <end position="443"/>
    </location>
</feature>
<proteinExistence type="inferred from homology"/>
<dbReference type="Pfam" id="PF02687">
    <property type="entry name" value="FtsX"/>
    <property type="match status" value="2"/>
</dbReference>
<dbReference type="PANTHER" id="PTHR30572:SF4">
    <property type="entry name" value="ABC TRANSPORTER PERMEASE YTRF"/>
    <property type="match status" value="1"/>
</dbReference>
<keyword evidence="10" id="KW-1185">Reference proteome</keyword>
<evidence type="ECO:0000256" key="4">
    <source>
        <dbReference type="ARBA" id="ARBA00022989"/>
    </source>
</evidence>
<feature type="transmembrane region" description="Helical" evidence="7">
    <location>
        <begin position="705"/>
        <end position="726"/>
    </location>
</feature>
<feature type="transmembrane region" description="Helical" evidence="7">
    <location>
        <begin position="300"/>
        <end position="323"/>
    </location>
</feature>
<dbReference type="RefSeq" id="WP_149428635.1">
    <property type="nucleotide sequence ID" value="NZ_VLNY01000001.1"/>
</dbReference>
<keyword evidence="3 7" id="KW-0812">Transmembrane</keyword>
<dbReference type="InterPro" id="IPR050250">
    <property type="entry name" value="Macrolide_Exporter_MacB"/>
</dbReference>
<feature type="transmembrane region" description="Helical" evidence="7">
    <location>
        <begin position="21"/>
        <end position="44"/>
    </location>
</feature>
<comment type="subcellular location">
    <subcellularLocation>
        <location evidence="1">Cell membrane</location>
        <topology evidence="1">Multi-pass membrane protein</topology>
    </subcellularLocation>
</comment>
<comment type="caution">
    <text evidence="9">The sequence shown here is derived from an EMBL/GenBank/DDBJ whole genome shotgun (WGS) entry which is preliminary data.</text>
</comment>
<evidence type="ECO:0000256" key="7">
    <source>
        <dbReference type="SAM" id="Phobius"/>
    </source>
</evidence>
<keyword evidence="2" id="KW-1003">Cell membrane</keyword>
<feature type="transmembrane region" description="Helical" evidence="7">
    <location>
        <begin position="471"/>
        <end position="490"/>
    </location>
</feature>
<dbReference type="GO" id="GO:0005886">
    <property type="term" value="C:plasma membrane"/>
    <property type="evidence" value="ECO:0007669"/>
    <property type="project" value="UniProtKB-SubCell"/>
</dbReference>
<evidence type="ECO:0000313" key="9">
    <source>
        <dbReference type="EMBL" id="KAA0024860.1"/>
    </source>
</evidence>
<name>A0A5A7SFF6_9NOCA</name>
<dbReference type="PANTHER" id="PTHR30572">
    <property type="entry name" value="MEMBRANE COMPONENT OF TRANSPORTER-RELATED"/>
    <property type="match status" value="1"/>
</dbReference>
<feature type="domain" description="ABC3 transporter permease C-terminal" evidence="8">
    <location>
        <begin position="253"/>
        <end position="374"/>
    </location>
</feature>
<dbReference type="EMBL" id="VLNY01000001">
    <property type="protein sequence ID" value="KAA0024860.1"/>
    <property type="molecule type" value="Genomic_DNA"/>
</dbReference>
<dbReference type="InterPro" id="IPR003838">
    <property type="entry name" value="ABC3_permease_C"/>
</dbReference>
<keyword evidence="5 7" id="KW-0472">Membrane</keyword>
<feature type="transmembrane region" description="Helical" evidence="7">
    <location>
        <begin position="746"/>
        <end position="771"/>
    </location>
</feature>
<feature type="transmembrane region" description="Helical" evidence="7">
    <location>
        <begin position="395"/>
        <end position="418"/>
    </location>
</feature>
<evidence type="ECO:0000256" key="5">
    <source>
        <dbReference type="ARBA" id="ARBA00023136"/>
    </source>
</evidence>
<keyword evidence="4 7" id="KW-1133">Transmembrane helix</keyword>
<protein>
    <submittedName>
        <fullName evidence="9">ABC transporter permease</fullName>
    </submittedName>
</protein>
<evidence type="ECO:0000313" key="10">
    <source>
        <dbReference type="Proteomes" id="UP000322244"/>
    </source>
</evidence>
<feature type="transmembrane region" description="Helical" evidence="7">
    <location>
        <begin position="247"/>
        <end position="273"/>
    </location>
</feature>
<evidence type="ECO:0000256" key="2">
    <source>
        <dbReference type="ARBA" id="ARBA00022475"/>
    </source>
</evidence>
<dbReference type="GO" id="GO:0022857">
    <property type="term" value="F:transmembrane transporter activity"/>
    <property type="evidence" value="ECO:0007669"/>
    <property type="project" value="TreeGrafter"/>
</dbReference>
<evidence type="ECO:0000256" key="6">
    <source>
        <dbReference type="ARBA" id="ARBA00038076"/>
    </source>
</evidence>
<dbReference type="AlphaFoldDB" id="A0A5A7SFF6"/>
<accession>A0A5A7SFF6</accession>
<feature type="domain" description="ABC3 transporter permease C-terminal" evidence="8">
    <location>
        <begin position="706"/>
        <end position="822"/>
    </location>
</feature>
<feature type="transmembrane region" description="Helical" evidence="7">
    <location>
        <begin position="343"/>
        <end position="366"/>
    </location>
</feature>
<sequence length="829" mass="84726">MKSALDRLRLFSLREFAEHRGRTLASMAVVAVSAALLVAVLAIIGSINHSIDSLSTGIAGNAALEVSGVADGGFPAAVADDVATVPGVQAAVPLVQTTVRTESGPTLLIGADARSAALESDVKGALQSQAGALLKVPNGVLVGPDTGYAEGQTFDLQDTKVTVAAVLSGEGFEQLNGGHYVLAPLQLAQSATGRANSYDSILIVAKPGTDSDALQSGVTDAVAGRANVTESSGASAKSGNGVLLIQFVALSSAAMAFMVSGFLIYTAMGMAIAQRRPVISMLRAMGGYRTTILRDTLGEAAVLGLIGGAIGSALGVLMGRVAIERLPVLFMQSVSARIDYVLPWWTIPVAIVVSVLVSVAAAALCARQVYKVSPIEALAPVGVSTADTISPRLRIAAGVIAVVLGVAAVLAATAPLGIASNMGISLLFGAEIVLGFAIGPWLVRGAARVAGLFGGPGALAAATIERAPKRVWATLMTVTIAVAATLALNAGNANAVDSTKDSFAPLGKADVWVSNAAPGNFPTGPQLPQDLTTKVSALPGVAKVVEGQAGYVSLGGNKVMMYGLDSGAYSPLLESVDSQAQQRMFAGGGVVLSRDLARTLKVDVGDQLTLQTAHGPKTTTVLATTRFFSALNGAVALPLSQMRDWFDRPGSTTLQITATPGTDSGALLSTIRGLVPGGVEVYSGAAAVEGFGQTLSQATNLDNTLWIIVILISAVALLNTLLLSVLERRRELGVLRAIGSSRRFSLRMILAEAAGIGIVGALLGLVFGYAQQFVADFASSQAWNVDVKFEPTIASIVLAVCAMLLCLVGALPPAYKAARMNIIDALGVE</sequence>
<evidence type="ECO:0000256" key="3">
    <source>
        <dbReference type="ARBA" id="ARBA00022692"/>
    </source>
</evidence>
<evidence type="ECO:0000256" key="1">
    <source>
        <dbReference type="ARBA" id="ARBA00004651"/>
    </source>
</evidence>
<evidence type="ECO:0000259" key="8">
    <source>
        <dbReference type="Pfam" id="PF02687"/>
    </source>
</evidence>
<dbReference type="Proteomes" id="UP000322244">
    <property type="component" value="Unassembled WGS sequence"/>
</dbReference>
<feature type="transmembrane region" description="Helical" evidence="7">
    <location>
        <begin position="791"/>
        <end position="811"/>
    </location>
</feature>
<organism evidence="9 10">
    <name type="scientific">Antrihabitans cavernicola</name>
    <dbReference type="NCBI Taxonomy" id="2495913"/>
    <lineage>
        <taxon>Bacteria</taxon>
        <taxon>Bacillati</taxon>
        <taxon>Actinomycetota</taxon>
        <taxon>Actinomycetes</taxon>
        <taxon>Mycobacteriales</taxon>
        <taxon>Nocardiaceae</taxon>
        <taxon>Antrihabitans</taxon>
    </lineage>
</organism>
<gene>
    <name evidence="9" type="ORF">FOY51_02730</name>
</gene>
<comment type="similarity">
    <text evidence="6">Belongs to the ABC-4 integral membrane protein family.</text>
</comment>
<dbReference type="OrthoDB" id="4362224at2"/>
<reference evidence="9 10" key="1">
    <citation type="submission" date="2019-07" db="EMBL/GenBank/DDBJ databases">
        <title>Rhodococcus cavernicolus sp. nov., isolated from a cave.</title>
        <authorList>
            <person name="Lee S.D."/>
        </authorList>
    </citation>
    <scope>NUCLEOTIDE SEQUENCE [LARGE SCALE GENOMIC DNA]</scope>
    <source>
        <strain evidence="9 10">C1-24</strain>
    </source>
</reference>